<keyword evidence="10" id="KW-1185">Reference proteome</keyword>
<dbReference type="InterPro" id="IPR057326">
    <property type="entry name" value="KR_dom"/>
</dbReference>
<keyword evidence="4" id="KW-0521">NADP</keyword>
<evidence type="ECO:0000313" key="10">
    <source>
        <dbReference type="Proteomes" id="UP000486602"/>
    </source>
</evidence>
<reference evidence="9 10" key="1">
    <citation type="submission" date="2020-02" db="EMBL/GenBank/DDBJ databases">
        <title>Out from the shadows clarifying the taxonomy of the family Cryomorphaceae and related taxa by utilizing the GTDB taxonomic framework.</title>
        <authorList>
            <person name="Bowman J.P."/>
        </authorList>
    </citation>
    <scope>NUCLEOTIDE SEQUENCE [LARGE SCALE GENOMIC DNA]</scope>
    <source>
        <strain evidence="9 10">QSSC 1-22</strain>
    </source>
</reference>
<dbReference type="PRINTS" id="PR00081">
    <property type="entry name" value="GDHRDH"/>
</dbReference>
<accession>A0A7K3WP31</accession>
<dbReference type="PROSITE" id="PS00061">
    <property type="entry name" value="ADH_SHORT"/>
    <property type="match status" value="1"/>
</dbReference>
<dbReference type="NCBIfam" id="NF009466">
    <property type="entry name" value="PRK12826.1-2"/>
    <property type="match status" value="1"/>
</dbReference>
<dbReference type="InterPro" id="IPR002347">
    <property type="entry name" value="SDR_fam"/>
</dbReference>
<dbReference type="SUPFAM" id="SSF51735">
    <property type="entry name" value="NAD(P)-binding Rossmann-fold domains"/>
    <property type="match status" value="1"/>
</dbReference>
<evidence type="ECO:0000256" key="5">
    <source>
        <dbReference type="ARBA" id="ARBA00023002"/>
    </source>
</evidence>
<dbReference type="PANTHER" id="PTHR42760:SF133">
    <property type="entry name" value="3-OXOACYL-[ACYL-CARRIER-PROTEIN] REDUCTASE"/>
    <property type="match status" value="1"/>
</dbReference>
<keyword evidence="5" id="KW-0560">Oxidoreductase</keyword>
<dbReference type="Proteomes" id="UP000486602">
    <property type="component" value="Unassembled WGS sequence"/>
</dbReference>
<gene>
    <name evidence="9" type="ORF">G3O08_07420</name>
</gene>
<dbReference type="FunFam" id="3.40.50.720:FF:000115">
    <property type="entry name" value="3-oxoacyl-[acyl-carrier-protein] reductase FabG"/>
    <property type="match status" value="1"/>
</dbReference>
<proteinExistence type="inferred from homology"/>
<protein>
    <recommendedName>
        <fullName evidence="3">3-oxoacyl-[acyl-carrier-protein] reductase FabG</fullName>
    </recommendedName>
    <alternativeName>
        <fullName evidence="6">Beta-ketoacyl-ACP reductase</fullName>
    </alternativeName>
</protein>
<evidence type="ECO:0000259" key="8">
    <source>
        <dbReference type="SMART" id="SM00822"/>
    </source>
</evidence>
<dbReference type="AlphaFoldDB" id="A0A7K3WP31"/>
<evidence type="ECO:0000256" key="6">
    <source>
        <dbReference type="ARBA" id="ARBA00029899"/>
    </source>
</evidence>
<feature type="domain" description="Ketoreductase" evidence="8">
    <location>
        <begin position="7"/>
        <end position="186"/>
    </location>
</feature>
<evidence type="ECO:0000256" key="2">
    <source>
        <dbReference type="ARBA" id="ARBA00006484"/>
    </source>
</evidence>
<comment type="caution">
    <text evidence="9">The sequence shown here is derived from an EMBL/GenBank/DDBJ whole genome shotgun (WGS) entry which is preliminary data.</text>
</comment>
<name>A0A7K3WP31_9FLAO</name>
<dbReference type="RefSeq" id="WP_163284446.1">
    <property type="nucleotide sequence ID" value="NZ_JAAGVY010000010.1"/>
</dbReference>
<dbReference type="EMBL" id="JAAGVY010000010">
    <property type="protein sequence ID" value="NEN23326.1"/>
    <property type="molecule type" value="Genomic_DNA"/>
</dbReference>
<comment type="function">
    <text evidence="1">Catalyzes the NADPH-dependent reduction of beta-ketoacyl-ACP substrates to beta-hydroxyacyl-ACP products, the first reductive step in the elongation cycle of fatty acid biosynthesis.</text>
</comment>
<sequence>MKSLEGKIAIITGGASGIGRETTLTFLKEGATVIIWDINKTNAEETQKLTGEHTSVVEFMHVDTRNYTEVENATNKVFDKHGKIDILINNAGITSDSTLKKMEPEQWQKVIDVNLTGVFNCGKAVSLKMMEKNSGKIINTSSVVAHNGNFGQSNYVATKSGVIGLTKVWARELGKYGINVNAVAPGFIETEMILSVPEKVLEGLRGKTPLGRLGKPQDIADAYVFLSSDKSNYITGTVLNVDGGMVF</sequence>
<comment type="catalytic activity">
    <reaction evidence="7">
        <text>a (3R)-hydroxyacyl-[ACP] + NADP(+) = a 3-oxoacyl-[ACP] + NADPH + H(+)</text>
        <dbReference type="Rhea" id="RHEA:17397"/>
        <dbReference type="Rhea" id="RHEA-COMP:9916"/>
        <dbReference type="Rhea" id="RHEA-COMP:9945"/>
        <dbReference type="ChEBI" id="CHEBI:15378"/>
        <dbReference type="ChEBI" id="CHEBI:57783"/>
        <dbReference type="ChEBI" id="CHEBI:58349"/>
        <dbReference type="ChEBI" id="CHEBI:78776"/>
        <dbReference type="ChEBI" id="CHEBI:78827"/>
        <dbReference type="EC" id="1.1.1.100"/>
    </reaction>
</comment>
<dbReference type="NCBIfam" id="NF005559">
    <property type="entry name" value="PRK07231.1"/>
    <property type="match status" value="1"/>
</dbReference>
<evidence type="ECO:0000256" key="3">
    <source>
        <dbReference type="ARBA" id="ARBA00017650"/>
    </source>
</evidence>
<dbReference type="InterPro" id="IPR020904">
    <property type="entry name" value="Sc_DH/Rdtase_CS"/>
</dbReference>
<dbReference type="PANTHER" id="PTHR42760">
    <property type="entry name" value="SHORT-CHAIN DEHYDROGENASES/REDUCTASES FAMILY MEMBER"/>
    <property type="match status" value="1"/>
</dbReference>
<dbReference type="GO" id="GO:0004316">
    <property type="term" value="F:3-oxoacyl-[acyl-carrier-protein] reductase (NADPH) activity"/>
    <property type="evidence" value="ECO:0007669"/>
    <property type="project" value="UniProtKB-EC"/>
</dbReference>
<dbReference type="PRINTS" id="PR00080">
    <property type="entry name" value="SDRFAMILY"/>
</dbReference>
<dbReference type="SMART" id="SM00822">
    <property type="entry name" value="PKS_KR"/>
    <property type="match status" value="1"/>
</dbReference>
<dbReference type="CDD" id="cd05333">
    <property type="entry name" value="BKR_SDR_c"/>
    <property type="match status" value="1"/>
</dbReference>
<dbReference type="Pfam" id="PF13561">
    <property type="entry name" value="adh_short_C2"/>
    <property type="match status" value="1"/>
</dbReference>
<evidence type="ECO:0000256" key="1">
    <source>
        <dbReference type="ARBA" id="ARBA00002607"/>
    </source>
</evidence>
<organism evidence="9 10">
    <name type="scientific">Cryomorpha ignava</name>
    <dbReference type="NCBI Taxonomy" id="101383"/>
    <lineage>
        <taxon>Bacteria</taxon>
        <taxon>Pseudomonadati</taxon>
        <taxon>Bacteroidota</taxon>
        <taxon>Flavobacteriia</taxon>
        <taxon>Flavobacteriales</taxon>
        <taxon>Cryomorphaceae</taxon>
        <taxon>Cryomorpha</taxon>
    </lineage>
</organism>
<evidence type="ECO:0000313" key="9">
    <source>
        <dbReference type="EMBL" id="NEN23326.1"/>
    </source>
</evidence>
<comment type="similarity">
    <text evidence="2">Belongs to the short-chain dehydrogenases/reductases (SDR) family.</text>
</comment>
<evidence type="ECO:0000256" key="4">
    <source>
        <dbReference type="ARBA" id="ARBA00022857"/>
    </source>
</evidence>
<dbReference type="Gene3D" id="3.40.50.720">
    <property type="entry name" value="NAD(P)-binding Rossmann-like Domain"/>
    <property type="match status" value="1"/>
</dbReference>
<dbReference type="InterPro" id="IPR036291">
    <property type="entry name" value="NAD(P)-bd_dom_sf"/>
</dbReference>
<evidence type="ECO:0000256" key="7">
    <source>
        <dbReference type="ARBA" id="ARBA00048508"/>
    </source>
</evidence>